<dbReference type="GO" id="GO:0007021">
    <property type="term" value="P:tubulin complex assembly"/>
    <property type="evidence" value="ECO:0007669"/>
    <property type="project" value="InterPro"/>
</dbReference>
<dbReference type="GO" id="GO:0005096">
    <property type="term" value="F:GTPase activator activity"/>
    <property type="evidence" value="ECO:0007669"/>
    <property type="project" value="InterPro"/>
</dbReference>
<dbReference type="InterPro" id="IPR022577">
    <property type="entry name" value="TBCD_C"/>
</dbReference>
<evidence type="ECO:0000259" key="2">
    <source>
        <dbReference type="Pfam" id="PF12612"/>
    </source>
</evidence>
<comment type="caution">
    <text evidence="4">The sequence shown here is derived from an EMBL/GenBank/DDBJ whole genome shotgun (WGS) entry which is preliminary data.</text>
</comment>
<evidence type="ECO:0000256" key="1">
    <source>
        <dbReference type="ARBA" id="ARBA00023186"/>
    </source>
</evidence>
<dbReference type="AlphaFoldDB" id="A0AA38SGE4"/>
<feature type="domain" description="Tubulin-folding cofactor D ARM repeats" evidence="3">
    <location>
        <begin position="343"/>
        <end position="566"/>
    </location>
</feature>
<dbReference type="GO" id="GO:0048487">
    <property type="term" value="F:beta-tubulin binding"/>
    <property type="evidence" value="ECO:0007669"/>
    <property type="project" value="InterPro"/>
</dbReference>
<dbReference type="InterPro" id="IPR016024">
    <property type="entry name" value="ARM-type_fold"/>
</dbReference>
<dbReference type="SUPFAM" id="SSF48371">
    <property type="entry name" value="ARM repeat"/>
    <property type="match status" value="2"/>
</dbReference>
<dbReference type="PANTHER" id="PTHR12658">
    <property type="entry name" value="BETA-TUBULIN COFACTOR D"/>
    <property type="match status" value="1"/>
</dbReference>
<evidence type="ECO:0000313" key="5">
    <source>
        <dbReference type="Proteomes" id="UP001174691"/>
    </source>
</evidence>
<dbReference type="GO" id="GO:0000226">
    <property type="term" value="P:microtubule cytoskeleton organization"/>
    <property type="evidence" value="ECO:0007669"/>
    <property type="project" value="TreeGrafter"/>
</dbReference>
<keyword evidence="1" id="KW-0143">Chaperone</keyword>
<proteinExistence type="predicted"/>
<feature type="domain" description="Tubulin-folding cofactor D C-terminal" evidence="2">
    <location>
        <begin position="975"/>
        <end position="1165"/>
    </location>
</feature>
<reference evidence="4" key="1">
    <citation type="submission" date="2022-07" db="EMBL/GenBank/DDBJ databases">
        <title>Fungi with potential for degradation of polypropylene.</title>
        <authorList>
            <person name="Gostincar C."/>
        </authorList>
    </citation>
    <scope>NUCLEOTIDE SEQUENCE</scope>
    <source>
        <strain evidence="4">EXF-13287</strain>
    </source>
</reference>
<dbReference type="InterPro" id="IPR058033">
    <property type="entry name" value="ARM_TBCD_2nd"/>
</dbReference>
<sequence length="1258" mass="137028">MDAPEEESDVKLQLNSHEFIADFDRSLLPYLRKQDGSDGTALRSRVRVRETTRLITLLDPFQELPQLLDQHLPKWLPLLAEAFLGYLLSRKRTRAARSTRSDLLIPLSTGICKLLYTFCKIRGEKVIVRFLNNEAKYLELLSSALEECERNAAGPDSLQWSWEERYIVLLWLSHLFLAPFDLATISSDDVDEEDLPSIPGLRWPANLPGITVRVLPLAIKYLSSPGKERDAAKSLLVRIAMRKDMQALGVLNALVQWSLLALRPSKDDETKTSYYYIGTLSFLAGILTASSDTSDMTAYLTTVFNAVYSTTTSSSSSHITSSALARKTMIKVIRSVAILTLRNQSVSQDRLADTETVEATIGYLLESLADNDTPVRLAASKALSIITLKLDVDMASQVVEAVIDALGRNVLWSRATPTSPKVRDLSAVNPLEWHGLMMTLSHLLYRRSPPAENLSDIINALLMGLSFEQRSSSGGSIGTNVRDAACFGIWALARRYTTKELLAVPTERTVSAAARHYTPSPPSILQILASELVVTGCLDPAGNIRRGSSAALQELVGRHPDCVEEGIRLVQTVDYHAVALRARAIGQVALEATRVYPLYGGAVLDALLTWRGIGDPDVVARRVAAKSFGDVSAKLAGEGKTWERLRAALEEVMGRLRGLQARQVEERHGLILALAAVLDSLPSFVRGGGVAAELPGEFVQDGLASVEEIMTDCRDKKYRRPELVAEAAGQLVVSSFPLLQAAALDFQQMDLSLTSGAVFVASDGRTIATVVSTMDSAGDRTRLQKLLAIIHDNLREWLGRPGEENIAVTARAGLVLLCFCDPALREAVIRGWALSVKKIPKGNRTGTGESGAYFAALSMAYPVTATFQSREQAEDDRTLICRTIQERWEGDKDIDTRVAILKSLTGTELLRQSAIEMLGVIEEGLDDYTTNARGDVGSLVRLQAIRATKSVWQAFKEQGERGDDAKGGLSEKVSRLFPRILRLAAEKLDRVRVEAQATLSLALSESSASSLQKLTFSSTIYFRFLLDLLSSSQSSSHPTLQPLFTSEISTPVQRQACLSALLSGYVTSADTGNEDLVISSRAALTTFCSSAPDKTAVCTALVANLRSFGGLDRIAVPTLEIIAFLFHVGLFTAPPDVSEGVKGFDYKALCLLVQKAGYKSGNVRKIEACVRVYGAIAAPGHVGTGDAKAAEGVEEARKRLAALLLHPWPRVRSVVVDELWAMLVVGEEAQKVERLLGVDWGTADKGAVKALVDDLALI</sequence>
<dbReference type="GO" id="GO:0007023">
    <property type="term" value="P:post-chaperonin tubulin folding pathway"/>
    <property type="evidence" value="ECO:0007669"/>
    <property type="project" value="InterPro"/>
</dbReference>
<dbReference type="EMBL" id="JANBVN010000042">
    <property type="protein sequence ID" value="KAJ9158067.1"/>
    <property type="molecule type" value="Genomic_DNA"/>
</dbReference>
<name>A0AA38SGE4_9PEZI</name>
<accession>A0AA38SGE4</accession>
<dbReference type="Pfam" id="PF23579">
    <property type="entry name" value="ARM_TBCD"/>
    <property type="match status" value="1"/>
</dbReference>
<dbReference type="Gene3D" id="1.25.10.10">
    <property type="entry name" value="Leucine-rich Repeat Variant"/>
    <property type="match status" value="1"/>
</dbReference>
<evidence type="ECO:0000313" key="4">
    <source>
        <dbReference type="EMBL" id="KAJ9158067.1"/>
    </source>
</evidence>
<dbReference type="InterPro" id="IPR011989">
    <property type="entry name" value="ARM-like"/>
</dbReference>
<dbReference type="Proteomes" id="UP001174691">
    <property type="component" value="Unassembled WGS sequence"/>
</dbReference>
<keyword evidence="5" id="KW-1185">Reference proteome</keyword>
<organism evidence="4 5">
    <name type="scientific">Coniochaeta hoffmannii</name>
    <dbReference type="NCBI Taxonomy" id="91930"/>
    <lineage>
        <taxon>Eukaryota</taxon>
        <taxon>Fungi</taxon>
        <taxon>Dikarya</taxon>
        <taxon>Ascomycota</taxon>
        <taxon>Pezizomycotina</taxon>
        <taxon>Sordariomycetes</taxon>
        <taxon>Sordariomycetidae</taxon>
        <taxon>Coniochaetales</taxon>
        <taxon>Coniochaetaceae</taxon>
        <taxon>Coniochaeta</taxon>
    </lineage>
</organism>
<protein>
    <submittedName>
        <fullName evidence="4">Tubulin-specific chaperone D</fullName>
    </submittedName>
</protein>
<gene>
    <name evidence="4" type="ORF">NKR19_g3682</name>
</gene>
<dbReference type="InterPro" id="IPR033162">
    <property type="entry name" value="TBCD"/>
</dbReference>
<evidence type="ECO:0000259" key="3">
    <source>
        <dbReference type="Pfam" id="PF25767"/>
    </source>
</evidence>
<dbReference type="Pfam" id="PF12612">
    <property type="entry name" value="TFCD_C"/>
    <property type="match status" value="1"/>
</dbReference>
<dbReference type="Pfam" id="PF25767">
    <property type="entry name" value="ARM_TBCD_2nd"/>
    <property type="match status" value="1"/>
</dbReference>
<dbReference type="PANTHER" id="PTHR12658:SF0">
    <property type="entry name" value="TUBULIN-SPECIFIC CHAPERONE D"/>
    <property type="match status" value="1"/>
</dbReference>